<accession>A0A166E7N1</accession>
<name>A0A166E7N1_9EURY</name>
<evidence type="ECO:0000256" key="12">
    <source>
        <dbReference type="HAMAP-Rule" id="MF_01006"/>
    </source>
</evidence>
<evidence type="ECO:0000256" key="8">
    <source>
        <dbReference type="ARBA" id="ARBA00022989"/>
    </source>
</evidence>
<dbReference type="PATRIC" id="fig|47311.3.peg.945"/>
<evidence type="ECO:0000256" key="7">
    <source>
        <dbReference type="ARBA" id="ARBA00022801"/>
    </source>
</evidence>
<evidence type="ECO:0000256" key="5">
    <source>
        <dbReference type="ARBA" id="ARBA00022475"/>
    </source>
</evidence>
<comment type="catalytic activity">
    <reaction evidence="11 12">
        <text>di-trans,octa-cis-undecaprenyl diphosphate + H2O = di-trans,octa-cis-undecaprenyl phosphate + phosphate + H(+)</text>
        <dbReference type="Rhea" id="RHEA:28094"/>
        <dbReference type="ChEBI" id="CHEBI:15377"/>
        <dbReference type="ChEBI" id="CHEBI:15378"/>
        <dbReference type="ChEBI" id="CHEBI:43474"/>
        <dbReference type="ChEBI" id="CHEBI:58405"/>
        <dbReference type="ChEBI" id="CHEBI:60392"/>
        <dbReference type="EC" id="3.6.1.27"/>
    </reaction>
</comment>
<gene>
    <name evidence="12 13" type="primary">uppP</name>
    <name evidence="13" type="ORF">MBCUT_08560</name>
</gene>
<evidence type="ECO:0000256" key="11">
    <source>
        <dbReference type="ARBA" id="ARBA00047594"/>
    </source>
</evidence>
<feature type="transmembrane region" description="Helical" evidence="12">
    <location>
        <begin position="256"/>
        <end position="274"/>
    </location>
</feature>
<keyword evidence="14" id="KW-1185">Reference proteome</keyword>
<dbReference type="PANTHER" id="PTHR30622:SF2">
    <property type="entry name" value="UNDECAPRENYL-DIPHOSPHATASE"/>
    <property type="match status" value="1"/>
</dbReference>
<dbReference type="EC" id="3.6.1.27" evidence="3 12"/>
<evidence type="ECO:0000256" key="1">
    <source>
        <dbReference type="ARBA" id="ARBA00004651"/>
    </source>
</evidence>
<comment type="subcellular location">
    <subcellularLocation>
        <location evidence="1 12">Cell membrane</location>
        <topology evidence="1 12">Multi-pass membrane protein</topology>
    </subcellularLocation>
</comment>
<dbReference type="Proteomes" id="UP000077275">
    <property type="component" value="Unassembled WGS sequence"/>
</dbReference>
<feature type="transmembrane region" description="Helical" evidence="12">
    <location>
        <begin position="40"/>
        <end position="59"/>
    </location>
</feature>
<keyword evidence="7 12" id="KW-0378">Hydrolase</keyword>
<dbReference type="HAMAP" id="MF_01006">
    <property type="entry name" value="Undec_diphosphatase"/>
    <property type="match status" value="1"/>
</dbReference>
<keyword evidence="9 12" id="KW-0472">Membrane</keyword>
<dbReference type="EMBL" id="LWMW01000093">
    <property type="protein sequence ID" value="KZX16364.1"/>
    <property type="molecule type" value="Genomic_DNA"/>
</dbReference>
<dbReference type="Pfam" id="PF02673">
    <property type="entry name" value="BacA"/>
    <property type="match status" value="1"/>
</dbReference>
<keyword evidence="5 12" id="KW-1003">Cell membrane</keyword>
<evidence type="ECO:0000256" key="3">
    <source>
        <dbReference type="ARBA" id="ARBA00012374"/>
    </source>
</evidence>
<organism evidence="13 14">
    <name type="scientific">Methanobrevibacter cuticularis</name>
    <dbReference type="NCBI Taxonomy" id="47311"/>
    <lineage>
        <taxon>Archaea</taxon>
        <taxon>Methanobacteriati</taxon>
        <taxon>Methanobacteriota</taxon>
        <taxon>Methanomada group</taxon>
        <taxon>Methanobacteria</taxon>
        <taxon>Methanobacteriales</taxon>
        <taxon>Methanobacteriaceae</taxon>
        <taxon>Methanobrevibacter</taxon>
    </lineage>
</organism>
<comment type="similarity">
    <text evidence="2 12">Belongs to the UppP family.</text>
</comment>
<dbReference type="GO" id="GO:0050380">
    <property type="term" value="F:undecaprenyl-diphosphatase activity"/>
    <property type="evidence" value="ECO:0007669"/>
    <property type="project" value="UniProtKB-UniRule"/>
</dbReference>
<dbReference type="RefSeq" id="WP_067259319.1">
    <property type="nucleotide sequence ID" value="NZ_LWMW01000093.1"/>
</dbReference>
<proteinExistence type="inferred from homology"/>
<evidence type="ECO:0000256" key="4">
    <source>
        <dbReference type="ARBA" id="ARBA00021581"/>
    </source>
</evidence>
<dbReference type="STRING" id="47311.MBCUT_08560"/>
<feature type="transmembrane region" description="Helical" evidence="12">
    <location>
        <begin position="223"/>
        <end position="244"/>
    </location>
</feature>
<evidence type="ECO:0000313" key="14">
    <source>
        <dbReference type="Proteomes" id="UP000077275"/>
    </source>
</evidence>
<dbReference type="GO" id="GO:0005886">
    <property type="term" value="C:plasma membrane"/>
    <property type="evidence" value="ECO:0007669"/>
    <property type="project" value="UniProtKB-SubCell"/>
</dbReference>
<evidence type="ECO:0000256" key="9">
    <source>
        <dbReference type="ARBA" id="ARBA00023136"/>
    </source>
</evidence>
<evidence type="ECO:0000256" key="10">
    <source>
        <dbReference type="ARBA" id="ARBA00032707"/>
    </source>
</evidence>
<sequence length="275" mass="30015">MDIMQAIIIGVVQGLTEFLPVSSSAHLIFIQHFLGVSANLGFDVLLHLGTLVAVVGYFFKDIVEMVKAFFSSIADIFRGRFKEGFREDNYKKLAWMVIIGTIPAGIVGIRFDAEIEALFNSLTVPAFFLIITGLLLYISQKITSNNKYIENTGIKESIIVGISQAIAIIPGLSRSGTTISTGLFLGFNKEFAAKFSFLLSIPAIIGATAVQLKNIGTGLDSNLMAYVIGFLAALISGYLAISIVLKLIKERNLNAFAYYCWIVGAIILIYALFFI</sequence>
<feature type="transmembrane region" description="Helical" evidence="12">
    <location>
        <begin position="191"/>
        <end position="211"/>
    </location>
</feature>
<feature type="transmembrane region" description="Helical" evidence="12">
    <location>
        <begin position="93"/>
        <end position="111"/>
    </location>
</feature>
<protein>
    <recommendedName>
        <fullName evidence="4 12">Undecaprenyl-diphosphatase</fullName>
        <ecNumber evidence="3 12">3.6.1.27</ecNumber>
    </recommendedName>
    <alternativeName>
        <fullName evidence="10 12">Undecaprenyl pyrophosphate phosphatase</fullName>
    </alternativeName>
</protein>
<reference evidence="13 14" key="1">
    <citation type="submission" date="2016-04" db="EMBL/GenBank/DDBJ databases">
        <title>Genome sequence of Methanobrevibacter cuticularis DSM 11139.</title>
        <authorList>
            <person name="Poehlein A."/>
            <person name="Seedorf H."/>
            <person name="Daniel R."/>
        </authorList>
    </citation>
    <scope>NUCLEOTIDE SEQUENCE [LARGE SCALE GENOMIC DNA]</scope>
    <source>
        <strain evidence="13 14">DSM 11139</strain>
    </source>
</reference>
<keyword evidence="8 12" id="KW-1133">Transmembrane helix</keyword>
<dbReference type="PANTHER" id="PTHR30622">
    <property type="entry name" value="UNDECAPRENYL-DIPHOSPHATASE"/>
    <property type="match status" value="1"/>
</dbReference>
<dbReference type="OrthoDB" id="65864at2157"/>
<feature type="transmembrane region" description="Helical" evidence="12">
    <location>
        <begin position="117"/>
        <end position="138"/>
    </location>
</feature>
<feature type="transmembrane region" description="Helical" evidence="12">
    <location>
        <begin position="6"/>
        <end position="28"/>
    </location>
</feature>
<comment type="function">
    <text evidence="12">Catalyzes the dephosphorylation of undecaprenyl diphosphate (UPP).</text>
</comment>
<dbReference type="InterPro" id="IPR003824">
    <property type="entry name" value="UppP"/>
</dbReference>
<keyword evidence="6 12" id="KW-0812">Transmembrane</keyword>
<evidence type="ECO:0000256" key="6">
    <source>
        <dbReference type="ARBA" id="ARBA00022692"/>
    </source>
</evidence>
<evidence type="ECO:0000256" key="2">
    <source>
        <dbReference type="ARBA" id="ARBA00010621"/>
    </source>
</evidence>
<evidence type="ECO:0000313" key="13">
    <source>
        <dbReference type="EMBL" id="KZX16364.1"/>
    </source>
</evidence>
<dbReference type="AlphaFoldDB" id="A0A166E7N1"/>
<comment type="caution">
    <text evidence="13">The sequence shown here is derived from an EMBL/GenBank/DDBJ whole genome shotgun (WGS) entry which is preliminary data.</text>
</comment>